<evidence type="ECO:0000313" key="2">
    <source>
        <dbReference type="Proteomes" id="UP000249891"/>
    </source>
</evidence>
<dbReference type="InterPro" id="IPR026906">
    <property type="entry name" value="LRR_5"/>
</dbReference>
<organism evidence="1 2">
    <name type="scientific">Capnocytophaga ochracea</name>
    <dbReference type="NCBI Taxonomy" id="1018"/>
    <lineage>
        <taxon>Bacteria</taxon>
        <taxon>Pseudomonadati</taxon>
        <taxon>Bacteroidota</taxon>
        <taxon>Flavobacteriia</taxon>
        <taxon>Flavobacteriales</taxon>
        <taxon>Flavobacteriaceae</taxon>
        <taxon>Capnocytophaga</taxon>
    </lineage>
</organism>
<protein>
    <submittedName>
        <fullName evidence="1">Uncharacterized protein</fullName>
    </submittedName>
</protein>
<dbReference type="EMBL" id="UARG01000017">
    <property type="protein sequence ID" value="SQA78443.1"/>
    <property type="molecule type" value="Genomic_DNA"/>
</dbReference>
<reference evidence="1 2" key="1">
    <citation type="submission" date="2018-06" db="EMBL/GenBank/DDBJ databases">
        <authorList>
            <consortium name="Pathogen Informatics"/>
            <person name="Doyle S."/>
        </authorList>
    </citation>
    <scope>NUCLEOTIDE SEQUENCE [LARGE SCALE GENOMIC DNA]</scope>
    <source>
        <strain evidence="1 2">NCTC11546</strain>
    </source>
</reference>
<gene>
    <name evidence="1" type="ORF">NCTC11546_01674</name>
</gene>
<sequence>MRNILFILSTFILFACKDKDSGISSSNYELSTNGLVLTKWKNETTTALDMQADPTLKEVKTIGQGAFAGHKNLKAITLPTQLITIEKEAFFGTSIKSISIPSGVRVIKQDAFNASTLTSVQFSEGLTDIEEGGFVGCQIPSVNLPESLQSIGARAFYNNKVIVEVVIPKNIQNIGFRAFSNLTTVTFKGINPPKVNTPFESVTRIFVPKGRLEVYKNNEGFKKYANIISEEE</sequence>
<dbReference type="PROSITE" id="PS51257">
    <property type="entry name" value="PROKAR_LIPOPROTEIN"/>
    <property type="match status" value="1"/>
</dbReference>
<dbReference type="SUPFAM" id="SSF52058">
    <property type="entry name" value="L domain-like"/>
    <property type="match status" value="1"/>
</dbReference>
<accession>A0A2X2RP84</accession>
<dbReference type="Proteomes" id="UP000249891">
    <property type="component" value="Unassembled WGS sequence"/>
</dbReference>
<dbReference type="PANTHER" id="PTHR45661:SF3">
    <property type="entry name" value="IG-LIKE DOMAIN-CONTAINING PROTEIN"/>
    <property type="match status" value="1"/>
</dbReference>
<proteinExistence type="predicted"/>
<evidence type="ECO:0000313" key="1">
    <source>
        <dbReference type="EMBL" id="SQA78443.1"/>
    </source>
</evidence>
<dbReference type="PANTHER" id="PTHR45661">
    <property type="entry name" value="SURFACE ANTIGEN"/>
    <property type="match status" value="1"/>
</dbReference>
<dbReference type="AlphaFoldDB" id="A0A2X2RP84"/>
<dbReference type="InterPro" id="IPR032675">
    <property type="entry name" value="LRR_dom_sf"/>
</dbReference>
<dbReference type="Gene3D" id="3.80.10.10">
    <property type="entry name" value="Ribonuclease Inhibitor"/>
    <property type="match status" value="1"/>
</dbReference>
<name>A0A2X2RP84_CAPOC</name>
<dbReference type="InterPro" id="IPR053139">
    <property type="entry name" value="Surface_bspA-like"/>
</dbReference>
<dbReference type="Pfam" id="PF13306">
    <property type="entry name" value="LRR_5"/>
    <property type="match status" value="1"/>
</dbReference>
<dbReference type="RefSeq" id="WP_128091576.1">
    <property type="nucleotide sequence ID" value="NZ_UARG01000017.1"/>
</dbReference>